<feature type="chain" id="PRO_5046307786" description="Protein SirB1 N-terminal domain-containing protein" evidence="1">
    <location>
        <begin position="24"/>
        <end position="494"/>
    </location>
</feature>
<evidence type="ECO:0000313" key="2">
    <source>
        <dbReference type="EMBL" id="MBT1705807.1"/>
    </source>
</evidence>
<evidence type="ECO:0008006" key="4">
    <source>
        <dbReference type="Google" id="ProtNLM"/>
    </source>
</evidence>
<feature type="signal peptide" evidence="1">
    <location>
        <begin position="1"/>
        <end position="23"/>
    </location>
</feature>
<gene>
    <name evidence="2" type="ORF">KK060_21125</name>
</gene>
<organism evidence="2 3">
    <name type="scientific">Chryseosolibacter indicus</name>
    <dbReference type="NCBI Taxonomy" id="2782351"/>
    <lineage>
        <taxon>Bacteria</taxon>
        <taxon>Pseudomonadati</taxon>
        <taxon>Bacteroidota</taxon>
        <taxon>Cytophagia</taxon>
        <taxon>Cytophagales</taxon>
        <taxon>Chryseotaleaceae</taxon>
        <taxon>Chryseosolibacter</taxon>
    </lineage>
</organism>
<sequence>MNISKALRFSPLALIFLPSLCLSQVTSPQPSSFNTIKLHESGSYYTNSALQAGHLDNQRRSMPLGANSSDIIAQQNVRAMQQMGYRGRPQVPPSDPTLLHQFIVNGAEVKYNNTNHLIEEVLIDLNQIRADEEGRFNSINLNHSKSGIEKYEKAKLLLSDMLTGKVGLSLKDAFFILESAYGNCHLTYNEFNLNLKRSADFIKQWLTENGYDNNNNTAVHLGIQAFMRDTLTISKINTENSALSKTQHLPFSYDYVDFRAEEDFRNYFVTKTLATGYGQCNSLPATYILLAEQLGVKAYLSYAPLHSFIKFPDSKGVIHNYEVTSHYQITDQWYSDHFGITTTARRSRIYLDTLNSRQIVAGALMDLAFGYLRKYGVSDGHFINECVAIAMRHFPNQEGNIQGWLLRSTVLSAMLHRVLQREQIRDLNEIERSPEASKLYNQLLAIQNKLQALGYQELPTEIYHKLIGEQDNKALLQRNTYETKTKRDLFTTLK</sequence>
<reference evidence="2 3" key="1">
    <citation type="submission" date="2021-05" db="EMBL/GenBank/DDBJ databases">
        <title>A Polyphasic approach of four new species of the genus Ohtaekwangia: Ohtaekwangia histidinii sp. nov., Ohtaekwangia cretensis sp. nov., Ohtaekwangia indiensis sp. nov., Ohtaekwangia reichenbachii sp. nov. from diverse environment.</title>
        <authorList>
            <person name="Octaviana S."/>
        </authorList>
    </citation>
    <scope>NUCLEOTIDE SEQUENCE [LARGE SCALE GENOMIC DNA]</scope>
    <source>
        <strain evidence="2 3">PWU20</strain>
    </source>
</reference>
<protein>
    <recommendedName>
        <fullName evidence="4">Protein SirB1 N-terminal domain-containing protein</fullName>
    </recommendedName>
</protein>
<dbReference type="Proteomes" id="UP000772618">
    <property type="component" value="Unassembled WGS sequence"/>
</dbReference>
<evidence type="ECO:0000256" key="1">
    <source>
        <dbReference type="SAM" id="SignalP"/>
    </source>
</evidence>
<comment type="caution">
    <text evidence="2">The sequence shown here is derived from an EMBL/GenBank/DDBJ whole genome shotgun (WGS) entry which is preliminary data.</text>
</comment>
<proteinExistence type="predicted"/>
<keyword evidence="3" id="KW-1185">Reference proteome</keyword>
<dbReference type="RefSeq" id="WP_254155974.1">
    <property type="nucleotide sequence ID" value="NZ_JAHESD010000068.1"/>
</dbReference>
<dbReference type="EMBL" id="JAHESD010000068">
    <property type="protein sequence ID" value="MBT1705807.1"/>
    <property type="molecule type" value="Genomic_DNA"/>
</dbReference>
<name>A0ABS5VWK4_9BACT</name>
<accession>A0ABS5VWK4</accession>
<keyword evidence="1" id="KW-0732">Signal</keyword>
<evidence type="ECO:0000313" key="3">
    <source>
        <dbReference type="Proteomes" id="UP000772618"/>
    </source>
</evidence>